<evidence type="ECO:0000313" key="1">
    <source>
        <dbReference type="EMBL" id="CZT07371.1"/>
    </source>
</evidence>
<name>A0A1E1L9Y1_9HELO</name>
<evidence type="ECO:0000313" key="2">
    <source>
        <dbReference type="Proteomes" id="UP000178912"/>
    </source>
</evidence>
<organism evidence="1 2">
    <name type="scientific">Rhynchosporium agropyri</name>
    <dbReference type="NCBI Taxonomy" id="914238"/>
    <lineage>
        <taxon>Eukaryota</taxon>
        <taxon>Fungi</taxon>
        <taxon>Dikarya</taxon>
        <taxon>Ascomycota</taxon>
        <taxon>Pezizomycotina</taxon>
        <taxon>Leotiomycetes</taxon>
        <taxon>Helotiales</taxon>
        <taxon>Ploettnerulaceae</taxon>
        <taxon>Rhynchosporium</taxon>
    </lineage>
</organism>
<proteinExistence type="predicted"/>
<dbReference type="AlphaFoldDB" id="A0A1E1L9Y1"/>
<dbReference type="Proteomes" id="UP000178912">
    <property type="component" value="Unassembled WGS sequence"/>
</dbReference>
<reference evidence="2" key="1">
    <citation type="submission" date="2016-03" db="EMBL/GenBank/DDBJ databases">
        <authorList>
            <person name="Guldener U."/>
        </authorList>
    </citation>
    <scope>NUCLEOTIDE SEQUENCE [LARGE SCALE GENOMIC DNA]</scope>
    <source>
        <strain evidence="2">04CH-RAC-A.6.1</strain>
    </source>
</reference>
<keyword evidence="2" id="KW-1185">Reference proteome</keyword>
<sequence>MKISKCRTQRCTTIEHPASVTDEKTLPTRLSMKLPNQIHQIHHDLPFLDQIYVLHSIQSHYSTSFGSFGSSSSATPPPRRPLYALEQRIVPSRASQ</sequence>
<gene>
    <name evidence="1" type="ORF">RAG0_12857</name>
</gene>
<dbReference type="EMBL" id="FJUX01000095">
    <property type="protein sequence ID" value="CZT07371.1"/>
    <property type="molecule type" value="Genomic_DNA"/>
</dbReference>
<accession>A0A1E1L9Y1</accession>
<protein>
    <submittedName>
        <fullName evidence="1">Uncharacterized protein</fullName>
    </submittedName>
</protein>